<sequence>MHQALALCTILFLYLVCLPFSLMRDTCCNIIYGSVPIVPYIVWLWERRSQLPAGSLFSTGLDSFASDAHTGWSKEMYLVLNLNCILINLPEYLIKVQCKNRQVGFEDIGCQDNY</sequence>
<comment type="caution">
    <text evidence="2">The sequence shown here is derived from an EMBL/GenBank/DDBJ whole genome shotgun (WGS) entry which is preliminary data.</text>
</comment>
<dbReference type="AlphaFoldDB" id="A0A7J7DA49"/>
<dbReference type="Proteomes" id="UP000593562">
    <property type="component" value="Unassembled WGS sequence"/>
</dbReference>
<accession>A0A7J7DA49</accession>
<keyword evidence="3" id="KW-1185">Reference proteome</keyword>
<protein>
    <submittedName>
        <fullName evidence="2">Uncharacterized protein</fullName>
    </submittedName>
</protein>
<feature type="signal peptide" evidence="1">
    <location>
        <begin position="1"/>
        <end position="23"/>
    </location>
</feature>
<evidence type="ECO:0000256" key="1">
    <source>
        <dbReference type="SAM" id="SignalP"/>
    </source>
</evidence>
<dbReference type="EMBL" id="JAAARO010000009">
    <property type="protein sequence ID" value="KAF5743181.1"/>
    <property type="molecule type" value="Genomic_DNA"/>
</dbReference>
<reference evidence="2 3" key="1">
    <citation type="journal article" date="2020" name="Nat. Commun.">
        <title>Genome of Tripterygium wilfordii and identification of cytochrome P450 involved in triptolide biosynthesis.</title>
        <authorList>
            <person name="Tu L."/>
            <person name="Su P."/>
            <person name="Zhang Z."/>
            <person name="Gao L."/>
            <person name="Wang J."/>
            <person name="Hu T."/>
            <person name="Zhou J."/>
            <person name="Zhang Y."/>
            <person name="Zhao Y."/>
            <person name="Liu Y."/>
            <person name="Song Y."/>
            <person name="Tong Y."/>
            <person name="Lu Y."/>
            <person name="Yang J."/>
            <person name="Xu C."/>
            <person name="Jia M."/>
            <person name="Peters R.J."/>
            <person name="Huang L."/>
            <person name="Gao W."/>
        </authorList>
    </citation>
    <scope>NUCLEOTIDE SEQUENCE [LARGE SCALE GENOMIC DNA]</scope>
    <source>
        <strain evidence="3">cv. XIE 37</strain>
        <tissue evidence="2">Leaf</tissue>
    </source>
</reference>
<name>A0A7J7DA49_TRIWF</name>
<gene>
    <name evidence="2" type="ORF">HS088_TW09G01246</name>
</gene>
<keyword evidence="1" id="KW-0732">Signal</keyword>
<feature type="chain" id="PRO_5029719680" evidence="1">
    <location>
        <begin position="24"/>
        <end position="114"/>
    </location>
</feature>
<dbReference type="InParanoid" id="A0A7J7DA49"/>
<evidence type="ECO:0000313" key="3">
    <source>
        <dbReference type="Proteomes" id="UP000593562"/>
    </source>
</evidence>
<proteinExistence type="predicted"/>
<evidence type="ECO:0000313" key="2">
    <source>
        <dbReference type="EMBL" id="KAF5743181.1"/>
    </source>
</evidence>
<organism evidence="2 3">
    <name type="scientific">Tripterygium wilfordii</name>
    <name type="common">Thunder God vine</name>
    <dbReference type="NCBI Taxonomy" id="458696"/>
    <lineage>
        <taxon>Eukaryota</taxon>
        <taxon>Viridiplantae</taxon>
        <taxon>Streptophyta</taxon>
        <taxon>Embryophyta</taxon>
        <taxon>Tracheophyta</taxon>
        <taxon>Spermatophyta</taxon>
        <taxon>Magnoliopsida</taxon>
        <taxon>eudicotyledons</taxon>
        <taxon>Gunneridae</taxon>
        <taxon>Pentapetalae</taxon>
        <taxon>rosids</taxon>
        <taxon>fabids</taxon>
        <taxon>Celastrales</taxon>
        <taxon>Celastraceae</taxon>
        <taxon>Tripterygium</taxon>
    </lineage>
</organism>